<protein>
    <submittedName>
        <fullName evidence="9 10">Protein piccolo isoform X1</fullName>
    </submittedName>
</protein>
<keyword evidence="3 4" id="KW-1015">Disulfide bond</keyword>
<feature type="region of interest" description="Disordered" evidence="5">
    <location>
        <begin position="283"/>
        <end position="436"/>
    </location>
</feature>
<keyword evidence="6" id="KW-0812">Transmembrane</keyword>
<dbReference type="Pfam" id="PF07645">
    <property type="entry name" value="EGF_CA"/>
    <property type="match status" value="1"/>
</dbReference>
<evidence type="ECO:0000256" key="2">
    <source>
        <dbReference type="ARBA" id="ARBA00022737"/>
    </source>
</evidence>
<keyword evidence="6" id="KW-1133">Transmembrane helix</keyword>
<organism evidence="8 9">
    <name type="scientific">Drosophila kikkawai</name>
    <name type="common">Fruit fly</name>
    <dbReference type="NCBI Taxonomy" id="30033"/>
    <lineage>
        <taxon>Eukaryota</taxon>
        <taxon>Metazoa</taxon>
        <taxon>Ecdysozoa</taxon>
        <taxon>Arthropoda</taxon>
        <taxon>Hexapoda</taxon>
        <taxon>Insecta</taxon>
        <taxon>Pterygota</taxon>
        <taxon>Neoptera</taxon>
        <taxon>Endopterygota</taxon>
        <taxon>Diptera</taxon>
        <taxon>Brachycera</taxon>
        <taxon>Muscomorpha</taxon>
        <taxon>Ephydroidea</taxon>
        <taxon>Drosophilidae</taxon>
        <taxon>Drosophila</taxon>
        <taxon>Sophophora</taxon>
    </lineage>
</organism>
<feature type="region of interest" description="Disordered" evidence="5">
    <location>
        <begin position="1"/>
        <end position="49"/>
    </location>
</feature>
<dbReference type="PROSITE" id="PS00022">
    <property type="entry name" value="EGF_1"/>
    <property type="match status" value="1"/>
</dbReference>
<feature type="compositionally biased region" description="Low complexity" evidence="5">
    <location>
        <begin position="798"/>
        <end position="809"/>
    </location>
</feature>
<proteinExistence type="predicted"/>
<dbReference type="GO" id="GO:0005509">
    <property type="term" value="F:calcium ion binding"/>
    <property type="evidence" value="ECO:0007669"/>
    <property type="project" value="InterPro"/>
</dbReference>
<feature type="compositionally biased region" description="Polar residues" evidence="5">
    <location>
        <begin position="251"/>
        <end position="262"/>
    </location>
</feature>
<feature type="transmembrane region" description="Helical" evidence="6">
    <location>
        <begin position="57"/>
        <end position="78"/>
    </location>
</feature>
<feature type="region of interest" description="Disordered" evidence="5">
    <location>
        <begin position="1257"/>
        <end position="1292"/>
    </location>
</feature>
<accession>A0A6P4J923</accession>
<keyword evidence="2" id="KW-0677">Repeat</keyword>
<dbReference type="InterPro" id="IPR001881">
    <property type="entry name" value="EGF-like_Ca-bd_dom"/>
</dbReference>
<dbReference type="RefSeq" id="XP_017031978.1">
    <property type="nucleotide sequence ID" value="XM_017176489.1"/>
</dbReference>
<evidence type="ECO:0000313" key="8">
    <source>
        <dbReference type="Proteomes" id="UP001652661"/>
    </source>
</evidence>
<reference evidence="8" key="2">
    <citation type="submission" date="2025-05" db="UniProtKB">
        <authorList>
            <consortium name="RefSeq"/>
        </authorList>
    </citation>
    <scope>NUCLEOTIDE SEQUENCE [LARGE SCALE GENOMIC DNA]</scope>
    <source>
        <strain evidence="8">14028-0561.14</strain>
    </source>
</reference>
<feature type="disulfide bond" evidence="4">
    <location>
        <begin position="1114"/>
        <end position="1123"/>
    </location>
</feature>
<feature type="compositionally biased region" description="Polar residues" evidence="5">
    <location>
        <begin position="36"/>
        <end position="45"/>
    </location>
</feature>
<dbReference type="SMART" id="SM00179">
    <property type="entry name" value="EGF_CA"/>
    <property type="match status" value="1"/>
</dbReference>
<evidence type="ECO:0000256" key="5">
    <source>
        <dbReference type="SAM" id="MobiDB-lite"/>
    </source>
</evidence>
<keyword evidence="8" id="KW-1185">Reference proteome</keyword>
<feature type="compositionally biased region" description="Low complexity" evidence="5">
    <location>
        <begin position="475"/>
        <end position="487"/>
    </location>
</feature>
<evidence type="ECO:0000256" key="3">
    <source>
        <dbReference type="ARBA" id="ARBA00023157"/>
    </source>
</evidence>
<dbReference type="Gene3D" id="2.10.25.10">
    <property type="entry name" value="Laminin"/>
    <property type="match status" value="1"/>
</dbReference>
<feature type="region of interest" description="Disordered" evidence="5">
    <location>
        <begin position="452"/>
        <end position="513"/>
    </location>
</feature>
<feature type="compositionally biased region" description="Polar residues" evidence="5">
    <location>
        <begin position="1333"/>
        <end position="1353"/>
    </location>
</feature>
<dbReference type="InterPro" id="IPR050751">
    <property type="entry name" value="ECM_structural_protein"/>
</dbReference>
<feature type="compositionally biased region" description="Low complexity" evidence="5">
    <location>
        <begin position="760"/>
        <end position="788"/>
    </location>
</feature>
<keyword evidence="6" id="KW-0472">Membrane</keyword>
<dbReference type="RefSeq" id="XP_017031975.1">
    <property type="nucleotide sequence ID" value="XM_017176486.1"/>
</dbReference>
<feature type="compositionally biased region" description="Polar residues" evidence="5">
    <location>
        <begin position="1363"/>
        <end position="1372"/>
    </location>
</feature>
<feature type="compositionally biased region" description="Basic residues" evidence="5">
    <location>
        <begin position="1"/>
        <end position="15"/>
    </location>
</feature>
<dbReference type="PANTHER" id="PTHR24034">
    <property type="entry name" value="EGF-LIKE DOMAIN-CONTAINING PROTEIN"/>
    <property type="match status" value="1"/>
</dbReference>
<gene>
    <name evidence="9 10" type="primary">LOC108081343</name>
</gene>
<dbReference type="InterPro" id="IPR018097">
    <property type="entry name" value="EGF_Ca-bd_CS"/>
</dbReference>
<evidence type="ECO:0000256" key="4">
    <source>
        <dbReference type="PROSITE-ProRule" id="PRU00076"/>
    </source>
</evidence>
<dbReference type="Proteomes" id="UP001652661">
    <property type="component" value="Chromosome 2L"/>
</dbReference>
<feature type="transmembrane region" description="Helical" evidence="6">
    <location>
        <begin position="1129"/>
        <end position="1154"/>
    </location>
</feature>
<sequence>MRRKPQNLTHHKLSSRGRAGDGGGGGGGGEERPSATFLSSPAISNNRRRMPRDHRHLMAVAVSMLPLALLLLLVQLTAAQHQSISQISPKSSSHQSPGRLSIESTMADSVNGLAESHSPPRKINENENETRAERVERSASPILHERKAAGPNDVHFPEELEKDVSAGRYFHYNIKPTGTYDNQEEQPERTHTRIRAGKTLSPGSSTSSASPSEQSFLGRGDLRPLESGSPIRPSPSSTATSAMASATQAPHSANSPRQNGNPDIQDIITGIVKLLNGNVNVHANTQGVRRPSASRINNRGPPRISETQNLPIDYEAQKPGTSMRPPPYPFDRPERPFITGVPIPEQIVPVRPGFVSNRPPWYRNKPRPPIATSVGGNRRPLPQYKPLPAPQVQPSAQPNPEQLERDPEKGQNHQEQQQPAAGEEAVQPTDTTYDSEFSNEDANAQYIEVSDQDTDATGGGGEVEDELQPPPAPPSTTSSPPASPTIASKKKHKPKPGSEKKKLQEDQSLDEGYTTIIETSSVVHTMMGMSSTYVPMPMDSSELPDLDPSTEEVIFMTANRTPGLDSSATSSLSISSSSTLSSAIKPTSSEEPTTTTTTSTSSTSTSTSTTTTTTPPSTTSSTESAPPNNVNANPNATPPAPYQPRPGIVLDDPEFKPGGRPRPVNQRPPPQPQQKLPLPAVQPTRQHLPPGYGEIFDVTLSAIQGPGPKGSGSQQTINIKPYGSYAAGGGQGDIIVSASGDDGFVSIDGKRTYINLFGDPTDPPAGATTPATRLPQLPGAGSSPAAGGAVSGVGGAGSSSSPSVPANAVTQSSGGYVVPETEVVDLQGHSKPAGQPVGSSTTNAGPTRPHYRQRPTQPPVRIDTCIVGDDSTCDQAQHERCKTDNGVSSCHCRPGYSRRKHREPCRRVISFHLGMRVDRIYEHRIVWDTKLMDKHSEPFGQLSYESIRALDSAMSMTPYSDEFMEAKVNNIYRGDPNLGGSGVYVNMTIKLDESVETLRPNLRSDVQKHLLGVLHRRNNNIGNSVLYVSSPEGAVSALQDLDECQSPELNDCHPGASCSNTWGSFRCACEAGLRDPWADQPARAGRECQACADSVCNNHGTCSYGDDGGQVCTCDSSHYGAQCEIDGEVLGVAIGASVAAIIIIVLTLVCLIMWSRRWQREQKNAMGSPVFGYMNTAPLKSAGLPQAGYQVTLEDRMRWAQIADVMAQTNHYGQAEPIGPTRPSSAMFAYPNLGAMGMGTLGGMSLQSTMQMHPSATLAPPVPLPRRLGLGPRSNGMRTLENSSSSEEEDRADLLGRNFQVPRPKSRSNGSIANQSGIYYDVDYEPSGNGIGNSSVDHLYGSQNQSVTHSSGHNHIPGPQGIPMSTYTSGRAPSSYYMK</sequence>
<feature type="compositionally biased region" description="Basic and acidic residues" evidence="5">
    <location>
        <begin position="122"/>
        <end position="148"/>
    </location>
</feature>
<keyword evidence="1 4" id="KW-0245">EGF-like domain</keyword>
<dbReference type="SMART" id="SM00181">
    <property type="entry name" value="EGF"/>
    <property type="match status" value="3"/>
</dbReference>
<evidence type="ECO:0000313" key="10">
    <source>
        <dbReference type="RefSeq" id="XP_017031978.1"/>
    </source>
</evidence>
<feature type="compositionally biased region" description="Polar residues" evidence="5">
    <location>
        <begin position="1276"/>
        <end position="1285"/>
    </location>
</feature>
<feature type="compositionally biased region" description="Low complexity" evidence="5">
    <location>
        <begin position="234"/>
        <end position="250"/>
    </location>
</feature>
<evidence type="ECO:0000256" key="6">
    <source>
        <dbReference type="SAM" id="Phobius"/>
    </source>
</evidence>
<name>A0A6P4J923_DROKI</name>
<feature type="region of interest" description="Disordered" evidence="5">
    <location>
        <begin position="1333"/>
        <end position="1379"/>
    </location>
</feature>
<dbReference type="InterPro" id="IPR000152">
    <property type="entry name" value="EGF-type_Asp/Asn_hydroxyl_site"/>
</dbReference>
<dbReference type="PANTHER" id="PTHR24034:SF89">
    <property type="entry name" value="COMPLEMENT COMPONENT C1Q RECEPTOR"/>
    <property type="match status" value="1"/>
</dbReference>
<feature type="compositionally biased region" description="Low complexity" evidence="5">
    <location>
        <begin position="414"/>
        <end position="427"/>
    </location>
</feature>
<dbReference type="OrthoDB" id="2015116at2759"/>
<feature type="region of interest" description="Disordered" evidence="5">
    <location>
        <begin position="111"/>
        <end position="150"/>
    </location>
</feature>
<feature type="compositionally biased region" description="Low complexity" evidence="5">
    <location>
        <begin position="201"/>
        <end position="215"/>
    </location>
</feature>
<dbReference type="InterPro" id="IPR000742">
    <property type="entry name" value="EGF"/>
</dbReference>
<evidence type="ECO:0000256" key="1">
    <source>
        <dbReference type="ARBA" id="ARBA00022536"/>
    </source>
</evidence>
<feature type="domain" description="EGF-like" evidence="7">
    <location>
        <begin position="1040"/>
        <end position="1079"/>
    </location>
</feature>
<feature type="region of interest" description="Disordered" evidence="5">
    <location>
        <begin position="828"/>
        <end position="861"/>
    </location>
</feature>
<dbReference type="SUPFAM" id="SSF57196">
    <property type="entry name" value="EGF/Laminin"/>
    <property type="match status" value="1"/>
</dbReference>
<feature type="compositionally biased region" description="Basic and acidic residues" evidence="5">
    <location>
        <begin position="496"/>
        <end position="505"/>
    </location>
</feature>
<comment type="caution">
    <text evidence="4">Lacks conserved residue(s) required for the propagation of feature annotation.</text>
</comment>
<feature type="domain" description="EGF-like" evidence="7">
    <location>
        <begin position="1089"/>
        <end position="1124"/>
    </location>
</feature>
<dbReference type="FunFam" id="2.10.25.10:FF:000672">
    <property type="entry name" value="Uncharacterized protein, isoform C"/>
    <property type="match status" value="1"/>
</dbReference>
<evidence type="ECO:0000259" key="7">
    <source>
        <dbReference type="PROSITE" id="PS50026"/>
    </source>
</evidence>
<evidence type="ECO:0000313" key="9">
    <source>
        <dbReference type="RefSeq" id="XP_017031975.1"/>
    </source>
</evidence>
<dbReference type="CDD" id="cd00054">
    <property type="entry name" value="EGF_CA"/>
    <property type="match status" value="1"/>
</dbReference>
<dbReference type="PROSITE" id="PS50026">
    <property type="entry name" value="EGF_3"/>
    <property type="match status" value="2"/>
</dbReference>
<reference evidence="9 10" key="1">
    <citation type="submission" date="2025-04" db="UniProtKB">
        <authorList>
            <consortium name="RefSeq"/>
        </authorList>
    </citation>
    <scope>IDENTIFICATION</scope>
    <source>
        <strain evidence="8">14028-0561.14</strain>
    </source>
</reference>
<feature type="region of interest" description="Disordered" evidence="5">
    <location>
        <begin position="173"/>
        <end position="264"/>
    </location>
</feature>
<dbReference type="PROSITE" id="PS01187">
    <property type="entry name" value="EGF_CA"/>
    <property type="match status" value="1"/>
</dbReference>
<feature type="region of interest" description="Disordered" evidence="5">
    <location>
        <begin position="760"/>
        <end position="815"/>
    </location>
</feature>
<feature type="region of interest" description="Disordered" evidence="5">
    <location>
        <begin position="559"/>
        <end position="678"/>
    </location>
</feature>
<dbReference type="InterPro" id="IPR049883">
    <property type="entry name" value="NOTCH1_EGF-like"/>
</dbReference>
<feature type="compositionally biased region" description="Low complexity" evidence="5">
    <location>
        <begin position="566"/>
        <end position="635"/>
    </location>
</feature>
<dbReference type="PROSITE" id="PS00010">
    <property type="entry name" value="ASX_HYDROXYL"/>
    <property type="match status" value="1"/>
</dbReference>
<feature type="compositionally biased region" description="Basic and acidic residues" evidence="5">
    <location>
        <begin position="402"/>
        <end position="412"/>
    </location>
</feature>